<dbReference type="InterPro" id="IPR051708">
    <property type="entry name" value="Plant_Aspart_Prot_A1"/>
</dbReference>
<evidence type="ECO:0000259" key="3">
    <source>
        <dbReference type="PROSITE" id="PS51767"/>
    </source>
</evidence>
<dbReference type="PROSITE" id="PS51767">
    <property type="entry name" value="PEPTIDASE_A1"/>
    <property type="match status" value="1"/>
</dbReference>
<dbReference type="GO" id="GO:0008233">
    <property type="term" value="F:peptidase activity"/>
    <property type="evidence" value="ECO:0007669"/>
    <property type="project" value="UniProtKB-KW"/>
</dbReference>
<gene>
    <name evidence="4" type="primary">gb01771</name>
    <name evidence="4" type="ORF">PR202_gb01771</name>
</gene>
<protein>
    <recommendedName>
        <fullName evidence="3">Peptidase A1 domain-containing protein</fullName>
    </recommendedName>
</protein>
<evidence type="ECO:0000256" key="2">
    <source>
        <dbReference type="ARBA" id="ARBA00022801"/>
    </source>
</evidence>
<dbReference type="SUPFAM" id="SSF50630">
    <property type="entry name" value="Acid proteases"/>
    <property type="match status" value="1"/>
</dbReference>
<dbReference type="AlphaFoldDB" id="A0AAV5DWQ7"/>
<dbReference type="Gene3D" id="2.40.70.10">
    <property type="entry name" value="Acid Proteases"/>
    <property type="match status" value="1"/>
</dbReference>
<evidence type="ECO:0000313" key="4">
    <source>
        <dbReference type="EMBL" id="GJN14897.1"/>
    </source>
</evidence>
<reference evidence="4" key="1">
    <citation type="journal article" date="2018" name="DNA Res.">
        <title>Multiple hybrid de novo genome assembly of finger millet, an orphan allotetraploid crop.</title>
        <authorList>
            <person name="Hatakeyama M."/>
            <person name="Aluri S."/>
            <person name="Balachadran M.T."/>
            <person name="Sivarajan S.R."/>
            <person name="Patrignani A."/>
            <person name="Gruter S."/>
            <person name="Poveda L."/>
            <person name="Shimizu-Inatsugi R."/>
            <person name="Baeten J."/>
            <person name="Francoijs K.J."/>
            <person name="Nataraja K.N."/>
            <person name="Reddy Y.A.N."/>
            <person name="Phadnis S."/>
            <person name="Ravikumar R.L."/>
            <person name="Schlapbach R."/>
            <person name="Sreeman S.M."/>
            <person name="Shimizu K.K."/>
        </authorList>
    </citation>
    <scope>NUCLEOTIDE SEQUENCE</scope>
</reference>
<feature type="domain" description="Peptidase A1" evidence="3">
    <location>
        <begin position="1"/>
        <end position="195"/>
    </location>
</feature>
<name>A0AAV5DWQ7_ELECO</name>
<dbReference type="PANTHER" id="PTHR47967">
    <property type="entry name" value="OS07G0603500 PROTEIN-RELATED"/>
    <property type="match status" value="1"/>
</dbReference>
<keyword evidence="5" id="KW-1185">Reference proteome</keyword>
<dbReference type="PANTHER" id="PTHR47967:SF47">
    <property type="entry name" value="CHLOROPLAST NUCLEOID DNA-BINDING PROTEIN-LIKE"/>
    <property type="match status" value="1"/>
</dbReference>
<evidence type="ECO:0000313" key="5">
    <source>
        <dbReference type="Proteomes" id="UP001054889"/>
    </source>
</evidence>
<dbReference type="GO" id="GO:0005576">
    <property type="term" value="C:extracellular region"/>
    <property type="evidence" value="ECO:0007669"/>
    <property type="project" value="TreeGrafter"/>
</dbReference>
<reference evidence="4" key="2">
    <citation type="submission" date="2021-12" db="EMBL/GenBank/DDBJ databases">
        <title>Resequencing data analysis of finger millet.</title>
        <authorList>
            <person name="Hatakeyama M."/>
            <person name="Aluri S."/>
            <person name="Balachadran M.T."/>
            <person name="Sivarajan S.R."/>
            <person name="Poveda L."/>
            <person name="Shimizu-Inatsugi R."/>
            <person name="Schlapbach R."/>
            <person name="Sreeman S.M."/>
            <person name="Shimizu K.K."/>
        </authorList>
    </citation>
    <scope>NUCLEOTIDE SEQUENCE</scope>
</reference>
<keyword evidence="1" id="KW-0645">Protease</keyword>
<accession>A0AAV5DWQ7</accession>
<dbReference type="InterPro" id="IPR021109">
    <property type="entry name" value="Peptidase_aspartic_dom_sf"/>
</dbReference>
<organism evidence="4 5">
    <name type="scientific">Eleusine coracana subsp. coracana</name>
    <dbReference type="NCBI Taxonomy" id="191504"/>
    <lineage>
        <taxon>Eukaryota</taxon>
        <taxon>Viridiplantae</taxon>
        <taxon>Streptophyta</taxon>
        <taxon>Embryophyta</taxon>
        <taxon>Tracheophyta</taxon>
        <taxon>Spermatophyta</taxon>
        <taxon>Magnoliopsida</taxon>
        <taxon>Liliopsida</taxon>
        <taxon>Poales</taxon>
        <taxon>Poaceae</taxon>
        <taxon>PACMAD clade</taxon>
        <taxon>Chloridoideae</taxon>
        <taxon>Cynodonteae</taxon>
        <taxon>Eleusininae</taxon>
        <taxon>Eleusine</taxon>
    </lineage>
</organism>
<dbReference type="EMBL" id="BQKI01000071">
    <property type="protein sequence ID" value="GJN14897.1"/>
    <property type="molecule type" value="Genomic_DNA"/>
</dbReference>
<dbReference type="InterPro" id="IPR033121">
    <property type="entry name" value="PEPTIDASE_A1"/>
</dbReference>
<keyword evidence="2" id="KW-0378">Hydrolase</keyword>
<proteinExistence type="predicted"/>
<dbReference type="GO" id="GO:0006508">
    <property type="term" value="P:proteolysis"/>
    <property type="evidence" value="ECO:0007669"/>
    <property type="project" value="UniProtKB-KW"/>
</dbReference>
<evidence type="ECO:0000256" key="1">
    <source>
        <dbReference type="ARBA" id="ARBA00022670"/>
    </source>
</evidence>
<sequence length="203" mass="21857">MGDLALSSVTSEFLFTPMLKSVTYPNFYHIGLEAINVGDDDDTAVVTAAVLPSLSSIDSQGNGCVINDTRMIYTHLPDPFYVSIVLSIGSAVPYERSHDLETRTGFDLCFKVLCTGAPCTADALPPVSLHLPKMSCYYPVTTPRDSVVVKCLLFQRMEADDGTGSGPGAVLGSFQLQNVEVEVVYYLVMGRIGFRPGDCAVQA</sequence>
<dbReference type="Pfam" id="PF14541">
    <property type="entry name" value="TAXi_C"/>
    <property type="match status" value="1"/>
</dbReference>
<dbReference type="InterPro" id="IPR032799">
    <property type="entry name" value="TAXi_C"/>
</dbReference>
<comment type="caution">
    <text evidence="4">The sequence shown here is derived from an EMBL/GenBank/DDBJ whole genome shotgun (WGS) entry which is preliminary data.</text>
</comment>
<dbReference type="Proteomes" id="UP001054889">
    <property type="component" value="Unassembled WGS sequence"/>
</dbReference>